<dbReference type="RefSeq" id="WP_137643966.1">
    <property type="nucleotide sequence ID" value="NZ_BAABRM010000002.1"/>
</dbReference>
<dbReference type="PANTHER" id="PTHR37691:SF1">
    <property type="entry name" value="BLR3518 PROTEIN"/>
    <property type="match status" value="1"/>
</dbReference>
<evidence type="ECO:0000313" key="2">
    <source>
        <dbReference type="Proteomes" id="UP001589855"/>
    </source>
</evidence>
<proteinExistence type="predicted"/>
<gene>
    <name evidence="1" type="ORF">ACFFGS_12925</name>
</gene>
<dbReference type="PANTHER" id="PTHR37691">
    <property type="entry name" value="BLR3518 PROTEIN"/>
    <property type="match status" value="1"/>
</dbReference>
<name>A0ABV6K6F8_9LACO</name>
<accession>A0ABV6K6F8</accession>
<dbReference type="SUPFAM" id="SSF75169">
    <property type="entry name" value="DsrEFH-like"/>
    <property type="match status" value="1"/>
</dbReference>
<protein>
    <submittedName>
        <fullName evidence="1">DsrE family protein</fullName>
    </submittedName>
</protein>
<evidence type="ECO:0000313" key="1">
    <source>
        <dbReference type="EMBL" id="MFC0425031.1"/>
    </source>
</evidence>
<sequence>MTKVVVHVDDPKRVALAVGNVRNLQVALPATEVIVVVNGPAITSLTTAAWQPLLATGVEIDACHNAMVSHQLTASMLPTGVVVVPAGVARIVTLQASGAAYLKP</sequence>
<dbReference type="InterPro" id="IPR027396">
    <property type="entry name" value="DsrEFH-like"/>
</dbReference>
<comment type="caution">
    <text evidence="1">The sequence shown here is derived from an EMBL/GenBank/DDBJ whole genome shotgun (WGS) entry which is preliminary data.</text>
</comment>
<keyword evidence="2" id="KW-1185">Reference proteome</keyword>
<reference evidence="1 2" key="1">
    <citation type="submission" date="2024-09" db="EMBL/GenBank/DDBJ databases">
        <authorList>
            <person name="Sun Q."/>
            <person name="Mori K."/>
        </authorList>
    </citation>
    <scope>NUCLEOTIDE SEQUENCE [LARGE SCALE GENOMIC DNA]</scope>
    <source>
        <strain evidence="1 2">TBRC 4575</strain>
    </source>
</reference>
<dbReference type="Proteomes" id="UP001589855">
    <property type="component" value="Unassembled WGS sequence"/>
</dbReference>
<dbReference type="EMBL" id="JBHLUK010000077">
    <property type="protein sequence ID" value="MFC0425031.1"/>
    <property type="molecule type" value="Genomic_DNA"/>
</dbReference>
<dbReference type="Gene3D" id="3.40.1260.10">
    <property type="entry name" value="DsrEFH-like"/>
    <property type="match status" value="1"/>
</dbReference>
<organism evidence="1 2">
    <name type="scientific">Lactiplantibacillus plajomi</name>
    <dbReference type="NCBI Taxonomy" id="1457217"/>
    <lineage>
        <taxon>Bacteria</taxon>
        <taxon>Bacillati</taxon>
        <taxon>Bacillota</taxon>
        <taxon>Bacilli</taxon>
        <taxon>Lactobacillales</taxon>
        <taxon>Lactobacillaceae</taxon>
        <taxon>Lactiplantibacillus</taxon>
    </lineage>
</organism>